<accession>A0A8J3JN76</accession>
<evidence type="ECO:0000256" key="3">
    <source>
        <dbReference type="ARBA" id="ARBA00022490"/>
    </source>
</evidence>
<evidence type="ECO:0000256" key="7">
    <source>
        <dbReference type="ARBA" id="ARBA00023054"/>
    </source>
</evidence>
<keyword evidence="9" id="KW-0206">Cytoskeleton</keyword>
<evidence type="ECO:0000256" key="6">
    <source>
        <dbReference type="ARBA" id="ARBA00022803"/>
    </source>
</evidence>
<dbReference type="RefSeq" id="WP_203746720.1">
    <property type="nucleotide sequence ID" value="NZ_BONF01000017.1"/>
</dbReference>
<evidence type="ECO:0000256" key="9">
    <source>
        <dbReference type="ARBA" id="ARBA00023212"/>
    </source>
</evidence>
<evidence type="ECO:0000313" key="10">
    <source>
        <dbReference type="EMBL" id="GIF81990.1"/>
    </source>
</evidence>
<comment type="caution">
    <text evidence="10">The sequence shown here is derived from an EMBL/GenBank/DDBJ whole genome shotgun (WGS) entry which is preliminary data.</text>
</comment>
<comment type="subcellular location">
    <subcellularLocation>
        <location evidence="1">Cytoplasm</location>
        <location evidence="1">Cytoskeleton</location>
    </subcellularLocation>
</comment>
<proteinExistence type="inferred from homology"/>
<evidence type="ECO:0000256" key="8">
    <source>
        <dbReference type="ARBA" id="ARBA00023175"/>
    </source>
</evidence>
<gene>
    <name evidence="10" type="ORF">Cba03nite_33390</name>
</gene>
<reference evidence="10 11" key="1">
    <citation type="submission" date="2021-01" db="EMBL/GenBank/DDBJ databases">
        <title>Whole genome shotgun sequence of Catellatospora bangladeshensis NBRC 107357.</title>
        <authorList>
            <person name="Komaki H."/>
            <person name="Tamura T."/>
        </authorList>
    </citation>
    <scope>NUCLEOTIDE SEQUENCE [LARGE SCALE GENOMIC DNA]</scope>
    <source>
        <strain evidence="10 11">NBRC 107357</strain>
    </source>
</reference>
<dbReference type="GO" id="GO:0005874">
    <property type="term" value="C:microtubule"/>
    <property type="evidence" value="ECO:0007669"/>
    <property type="project" value="UniProtKB-KW"/>
</dbReference>
<dbReference type="Pfam" id="PF13374">
    <property type="entry name" value="TPR_10"/>
    <property type="match status" value="2"/>
</dbReference>
<dbReference type="PANTHER" id="PTHR45783">
    <property type="entry name" value="KINESIN LIGHT CHAIN"/>
    <property type="match status" value="1"/>
</dbReference>
<evidence type="ECO:0000313" key="11">
    <source>
        <dbReference type="Proteomes" id="UP000601223"/>
    </source>
</evidence>
<evidence type="ECO:0000256" key="5">
    <source>
        <dbReference type="ARBA" id="ARBA00022737"/>
    </source>
</evidence>
<keyword evidence="8" id="KW-0505">Motor protein</keyword>
<keyword evidence="6" id="KW-0802">TPR repeat</keyword>
<dbReference type="EMBL" id="BONF01000017">
    <property type="protein sequence ID" value="GIF81990.1"/>
    <property type="molecule type" value="Genomic_DNA"/>
</dbReference>
<dbReference type="InterPro" id="IPR002151">
    <property type="entry name" value="Kinesin_light"/>
</dbReference>
<evidence type="ECO:0000256" key="4">
    <source>
        <dbReference type="ARBA" id="ARBA00022701"/>
    </source>
</evidence>
<evidence type="ECO:0000256" key="2">
    <source>
        <dbReference type="ARBA" id="ARBA00009622"/>
    </source>
</evidence>
<dbReference type="Pfam" id="PF13424">
    <property type="entry name" value="TPR_12"/>
    <property type="match status" value="3"/>
</dbReference>
<dbReference type="InterPro" id="IPR011990">
    <property type="entry name" value="TPR-like_helical_dom_sf"/>
</dbReference>
<dbReference type="GO" id="GO:0005737">
    <property type="term" value="C:cytoplasm"/>
    <property type="evidence" value="ECO:0007669"/>
    <property type="project" value="TreeGrafter"/>
</dbReference>
<keyword evidence="5" id="KW-0677">Repeat</keyword>
<keyword evidence="4" id="KW-0493">Microtubule</keyword>
<comment type="similarity">
    <text evidence="2">Belongs to the kinesin light chain family.</text>
</comment>
<dbReference type="SUPFAM" id="SSF48452">
    <property type="entry name" value="TPR-like"/>
    <property type="match status" value="3"/>
</dbReference>
<dbReference type="InterPro" id="IPR019734">
    <property type="entry name" value="TPR_rpt"/>
</dbReference>
<keyword evidence="3" id="KW-0963">Cytoplasm</keyword>
<sequence>MDPIAYAVLLHDEALRERDAHRHPRTVDLCRRALELFEEHSGTGHPDVANVLTLLASAYDEAGAHVIAEAHHRRAVAVLAALPAEGELLRLHIEAATAFGGCLRRQGRYREAEGALRQALALAERASSDLDRVPVWNELGMLAKFAGRLDDAEAAYALAFSALEAAHGPDDPRLAALCHNLAGLAHSRGEFAAGERWARRSLALHRAGHPAGHPAIVADEAHLAALLHAQGRHGEAEPLLRHAIAYFTHRHGAEHHEVAVNLHNLASVRAALGDLAEAEVLYRAALAGKRASLGAEHPDTALTLHNLAVVVADRGATSEACVLAERAYRILAATVDGRHPALAAAADNRRRLRVPACPDGSDIPLLGSGV</sequence>
<dbReference type="GO" id="GO:0005871">
    <property type="term" value="C:kinesin complex"/>
    <property type="evidence" value="ECO:0007669"/>
    <property type="project" value="InterPro"/>
</dbReference>
<dbReference type="GO" id="GO:0019894">
    <property type="term" value="F:kinesin binding"/>
    <property type="evidence" value="ECO:0007669"/>
    <property type="project" value="TreeGrafter"/>
</dbReference>
<organism evidence="10 11">
    <name type="scientific">Catellatospora bangladeshensis</name>
    <dbReference type="NCBI Taxonomy" id="310355"/>
    <lineage>
        <taxon>Bacteria</taxon>
        <taxon>Bacillati</taxon>
        <taxon>Actinomycetota</taxon>
        <taxon>Actinomycetes</taxon>
        <taxon>Micromonosporales</taxon>
        <taxon>Micromonosporaceae</taxon>
        <taxon>Catellatospora</taxon>
    </lineage>
</organism>
<dbReference type="GO" id="GO:0007018">
    <property type="term" value="P:microtubule-based movement"/>
    <property type="evidence" value="ECO:0007669"/>
    <property type="project" value="TreeGrafter"/>
</dbReference>
<dbReference type="AlphaFoldDB" id="A0A8J3JN76"/>
<evidence type="ECO:0008006" key="12">
    <source>
        <dbReference type="Google" id="ProtNLM"/>
    </source>
</evidence>
<keyword evidence="7" id="KW-0175">Coiled coil</keyword>
<dbReference type="PANTHER" id="PTHR45783:SF3">
    <property type="entry name" value="KINESIN LIGHT CHAIN"/>
    <property type="match status" value="1"/>
</dbReference>
<dbReference type="Gene3D" id="1.25.40.10">
    <property type="entry name" value="Tetratricopeptide repeat domain"/>
    <property type="match status" value="2"/>
</dbReference>
<evidence type="ECO:0000256" key="1">
    <source>
        <dbReference type="ARBA" id="ARBA00004245"/>
    </source>
</evidence>
<dbReference type="SMART" id="SM00028">
    <property type="entry name" value="TPR"/>
    <property type="match status" value="6"/>
</dbReference>
<dbReference type="Proteomes" id="UP000601223">
    <property type="component" value="Unassembled WGS sequence"/>
</dbReference>
<protein>
    <recommendedName>
        <fullName evidence="12">Tetratricopeptide repeat protein</fullName>
    </recommendedName>
</protein>
<keyword evidence="11" id="KW-1185">Reference proteome</keyword>
<name>A0A8J3JN76_9ACTN</name>